<comment type="caution">
    <text evidence="1">The sequence shown here is derived from an EMBL/GenBank/DDBJ whole genome shotgun (WGS) entry which is preliminary data.</text>
</comment>
<name>A0ACC7MD57_9BURK</name>
<dbReference type="Proteomes" id="UP001168096">
    <property type="component" value="Unassembled WGS sequence"/>
</dbReference>
<accession>A0ACC7MD57</accession>
<evidence type="ECO:0000313" key="2">
    <source>
        <dbReference type="Proteomes" id="UP001168096"/>
    </source>
</evidence>
<gene>
    <name evidence="1" type="ORF">QPK29_019980</name>
</gene>
<evidence type="ECO:0000313" key="1">
    <source>
        <dbReference type="EMBL" id="MFJ1469997.1"/>
    </source>
</evidence>
<protein>
    <submittedName>
        <fullName evidence="1">Helix-turn-helix domain-containing protein</fullName>
    </submittedName>
</protein>
<sequence>MPDHPPHAFAHGLRRSTLHSGDYTITRLRQDLDTYAEFAQSESDDAYILMVKLRPPHTYELFVGGERRAHVREQAGQPGNLCLVYRQASVRLAVEAPFDMVEFAFPRRALEQAAAEPGQPATGLLRPPPPGTLDPAVAAVGSALLPALERPAQASPLFVSYMTLALGAHLLHAYGTGATPPVRGGLAPWQERRAKEILRAHLDGNVRIADIAAECRLSPGHFATSFKRSTGVSPTAWLARQRIDHARALLRRGDLTLSEIAAATGFTDQPHFTRAFSRLVGMSPGAWRRQQ</sequence>
<keyword evidence="2" id="KW-1185">Reference proteome</keyword>
<organism evidence="1 2">
    <name type="scientific">Massilia orientalis</name>
    <dbReference type="NCBI Taxonomy" id="3050128"/>
    <lineage>
        <taxon>Bacteria</taxon>
        <taxon>Pseudomonadati</taxon>
        <taxon>Pseudomonadota</taxon>
        <taxon>Betaproteobacteria</taxon>
        <taxon>Burkholderiales</taxon>
        <taxon>Oxalobacteraceae</taxon>
        <taxon>Telluria group</taxon>
        <taxon>Massilia</taxon>
    </lineage>
</organism>
<proteinExistence type="predicted"/>
<reference evidence="1" key="1">
    <citation type="submission" date="2024-11" db="EMBL/GenBank/DDBJ databases">
        <title>Description of Massilia orientalis sp. nov., isolated from rhizosphere soil of Ageratina adenophora.</title>
        <authorList>
            <person name="Wang Y."/>
        </authorList>
    </citation>
    <scope>NUCLEOTIDE SEQUENCE</scope>
    <source>
        <strain evidence="1">YIM B02787</strain>
    </source>
</reference>
<dbReference type="EMBL" id="JASNRB020000012">
    <property type="protein sequence ID" value="MFJ1469997.1"/>
    <property type="molecule type" value="Genomic_DNA"/>
</dbReference>